<dbReference type="InterPro" id="IPR000979">
    <property type="entry name" value="Phosphodiesterase_MJ0936/Vps29"/>
</dbReference>
<dbReference type="GO" id="GO:0030904">
    <property type="term" value="C:retromer complex"/>
    <property type="evidence" value="ECO:0007669"/>
    <property type="project" value="InterPro"/>
</dbReference>
<dbReference type="OrthoDB" id="10258130at2759"/>
<protein>
    <recommendedName>
        <fullName evidence="2 5">Vacuolar protein sorting-associated protein 29</fullName>
    </recommendedName>
</protein>
<dbReference type="AlphaFoldDB" id="A0A0D2NJE8"/>
<dbReference type="InterPro" id="IPR028661">
    <property type="entry name" value="Vps29"/>
</dbReference>
<dbReference type="InterPro" id="IPR029052">
    <property type="entry name" value="Metallo-depent_PP-like"/>
</dbReference>
<dbReference type="Gene3D" id="3.60.21.10">
    <property type="match status" value="1"/>
</dbReference>
<dbReference type="GeneID" id="25735833"/>
<dbReference type="InterPro" id="IPR024654">
    <property type="entry name" value="Calcineurin-like_PHP_lpxH"/>
</dbReference>
<dbReference type="KEGG" id="mng:MNEG_2955"/>
<dbReference type="Pfam" id="PF12850">
    <property type="entry name" value="Metallophos_2"/>
    <property type="match status" value="1"/>
</dbReference>
<dbReference type="CDD" id="cd07394">
    <property type="entry name" value="MPP_Vps29"/>
    <property type="match status" value="1"/>
</dbReference>
<evidence type="ECO:0000259" key="6">
    <source>
        <dbReference type="Pfam" id="PF12850"/>
    </source>
</evidence>
<evidence type="ECO:0000256" key="1">
    <source>
        <dbReference type="ARBA" id="ARBA00005945"/>
    </source>
</evidence>
<evidence type="ECO:0000256" key="2">
    <source>
        <dbReference type="ARBA" id="ARBA00017767"/>
    </source>
</evidence>
<dbReference type="PANTHER" id="PTHR11124">
    <property type="entry name" value="VACUOLAR SORTING PROTEIN VPS29"/>
    <property type="match status" value="1"/>
</dbReference>
<accession>A0A0D2NJE8</accession>
<dbReference type="GO" id="GO:0016787">
    <property type="term" value="F:hydrolase activity"/>
    <property type="evidence" value="ECO:0007669"/>
    <property type="project" value="UniProtKB-KW"/>
</dbReference>
<keyword evidence="8" id="KW-1185">Reference proteome</keyword>
<evidence type="ECO:0000256" key="5">
    <source>
        <dbReference type="RuleBase" id="RU362040"/>
    </source>
</evidence>
<evidence type="ECO:0000256" key="3">
    <source>
        <dbReference type="ARBA" id="ARBA00022448"/>
    </source>
</evidence>
<dbReference type="GO" id="GO:0031410">
    <property type="term" value="C:cytoplasmic vesicle"/>
    <property type="evidence" value="ECO:0007669"/>
    <property type="project" value="UniProtKB-ARBA"/>
</dbReference>
<gene>
    <name evidence="7" type="ORF">MNEG_2955</name>
</gene>
<dbReference type="NCBIfam" id="TIGR00040">
    <property type="entry name" value="yfcE"/>
    <property type="match status" value="1"/>
</dbReference>
<keyword evidence="4" id="KW-0653">Protein transport</keyword>
<dbReference type="FunFam" id="3.60.21.10:FF:000015">
    <property type="entry name" value="Vacuolar protein sorting-associated protein 29"/>
    <property type="match status" value="1"/>
</dbReference>
<sequence>MVLVLCIGDLHVPHRAQDLPPKFKELLKPNKVDHILCCGNLCSKSLLEYLKGICADVKLVQGDFDDFEAPDQLVTQIGDIRVGVCHGHQVVPWGDKEALAILQRQLDVDILVTGHTHAFEVGARGTAVMYGERLQINPGSATGAYSSLNAEVGPSFVLMDVDGAKATVYVYQLVDDAVKVEKIDYQKPGAPVTL</sequence>
<dbReference type="GO" id="GO:0005829">
    <property type="term" value="C:cytosol"/>
    <property type="evidence" value="ECO:0007669"/>
    <property type="project" value="GOC"/>
</dbReference>
<dbReference type="EMBL" id="KK100572">
    <property type="protein sequence ID" value="KIZ05006.1"/>
    <property type="molecule type" value="Genomic_DNA"/>
</dbReference>
<feature type="domain" description="Calcineurin-like phosphoesterase" evidence="6">
    <location>
        <begin position="4"/>
        <end position="162"/>
    </location>
</feature>
<evidence type="ECO:0000313" key="8">
    <source>
        <dbReference type="Proteomes" id="UP000054498"/>
    </source>
</evidence>
<dbReference type="STRING" id="145388.A0A0D2NJE8"/>
<dbReference type="RefSeq" id="XP_013904025.1">
    <property type="nucleotide sequence ID" value="XM_014048571.1"/>
</dbReference>
<name>A0A0D2NJE8_9CHLO</name>
<organism evidence="7 8">
    <name type="scientific">Monoraphidium neglectum</name>
    <dbReference type="NCBI Taxonomy" id="145388"/>
    <lineage>
        <taxon>Eukaryota</taxon>
        <taxon>Viridiplantae</taxon>
        <taxon>Chlorophyta</taxon>
        <taxon>core chlorophytes</taxon>
        <taxon>Chlorophyceae</taxon>
        <taxon>CS clade</taxon>
        <taxon>Sphaeropleales</taxon>
        <taxon>Selenastraceae</taxon>
        <taxon>Monoraphidium</taxon>
    </lineage>
</organism>
<reference evidence="7 8" key="1">
    <citation type="journal article" date="2013" name="BMC Genomics">
        <title>Reconstruction of the lipid metabolism for the microalga Monoraphidium neglectum from its genome sequence reveals characteristics suitable for biofuel production.</title>
        <authorList>
            <person name="Bogen C."/>
            <person name="Al-Dilaimi A."/>
            <person name="Albersmeier A."/>
            <person name="Wichmann J."/>
            <person name="Grundmann M."/>
            <person name="Rupp O."/>
            <person name="Lauersen K.J."/>
            <person name="Blifernez-Klassen O."/>
            <person name="Kalinowski J."/>
            <person name="Goesmann A."/>
            <person name="Mussgnug J.H."/>
            <person name="Kruse O."/>
        </authorList>
    </citation>
    <scope>NUCLEOTIDE SEQUENCE [LARGE SCALE GENOMIC DNA]</scope>
    <source>
        <strain evidence="7 8">SAG 48.87</strain>
    </source>
</reference>
<keyword evidence="7" id="KW-0378">Hydrolase</keyword>
<keyword evidence="3" id="KW-0813">Transport</keyword>
<dbReference type="GO" id="GO:0042147">
    <property type="term" value="P:retrograde transport, endosome to Golgi"/>
    <property type="evidence" value="ECO:0007669"/>
    <property type="project" value="InterPro"/>
</dbReference>
<evidence type="ECO:0000256" key="4">
    <source>
        <dbReference type="ARBA" id="ARBA00022927"/>
    </source>
</evidence>
<dbReference type="GO" id="GO:0015031">
    <property type="term" value="P:protein transport"/>
    <property type="evidence" value="ECO:0007669"/>
    <property type="project" value="UniProtKB-KW"/>
</dbReference>
<dbReference type="Proteomes" id="UP000054498">
    <property type="component" value="Unassembled WGS sequence"/>
</dbReference>
<dbReference type="SUPFAM" id="SSF56300">
    <property type="entry name" value="Metallo-dependent phosphatases"/>
    <property type="match status" value="1"/>
</dbReference>
<evidence type="ECO:0000313" key="7">
    <source>
        <dbReference type="EMBL" id="KIZ05006.1"/>
    </source>
</evidence>
<proteinExistence type="inferred from homology"/>
<comment type="similarity">
    <text evidence="1 5">Belongs to the VPS29 family.</text>
</comment>